<reference evidence="2 3" key="1">
    <citation type="submission" date="2021-08" db="EMBL/GenBank/DDBJ databases">
        <title>The genome sequence of Chitinophaga sp. B61.</title>
        <authorList>
            <person name="Zhang X."/>
        </authorList>
    </citation>
    <scope>NUCLEOTIDE SEQUENCE [LARGE SCALE GENOMIC DNA]</scope>
    <source>
        <strain evidence="2 3">B61</strain>
    </source>
</reference>
<evidence type="ECO:0000256" key="1">
    <source>
        <dbReference type="SAM" id="MobiDB-lite"/>
    </source>
</evidence>
<feature type="region of interest" description="Disordered" evidence="1">
    <location>
        <begin position="1"/>
        <end position="27"/>
    </location>
</feature>
<name>A0ABS7GH09_9BACT</name>
<sequence>MKAGGYRYGFNGKENDNEVKGEGNQQDYGMRVYDPKLGKFLSVDPLSA</sequence>
<evidence type="ECO:0000313" key="3">
    <source>
        <dbReference type="Proteomes" id="UP000812961"/>
    </source>
</evidence>
<comment type="caution">
    <text evidence="2">The sequence shown here is derived from an EMBL/GenBank/DDBJ whole genome shotgun (WGS) entry which is preliminary data.</text>
</comment>
<dbReference type="InterPro" id="IPR022385">
    <property type="entry name" value="Rhs_assc_core"/>
</dbReference>
<evidence type="ECO:0008006" key="4">
    <source>
        <dbReference type="Google" id="ProtNLM"/>
    </source>
</evidence>
<organism evidence="2 3">
    <name type="scientific">Chitinophaga rhizophila</name>
    <dbReference type="NCBI Taxonomy" id="2866212"/>
    <lineage>
        <taxon>Bacteria</taxon>
        <taxon>Pseudomonadati</taxon>
        <taxon>Bacteroidota</taxon>
        <taxon>Chitinophagia</taxon>
        <taxon>Chitinophagales</taxon>
        <taxon>Chitinophagaceae</taxon>
        <taxon>Chitinophaga</taxon>
    </lineage>
</organism>
<accession>A0ABS7GH09</accession>
<keyword evidence="3" id="KW-1185">Reference proteome</keyword>
<gene>
    <name evidence="2" type="ORF">K1Y79_21780</name>
</gene>
<dbReference type="NCBIfam" id="TIGR03696">
    <property type="entry name" value="Rhs_assc_core"/>
    <property type="match status" value="1"/>
</dbReference>
<dbReference type="RefSeq" id="WP_220252308.1">
    <property type="nucleotide sequence ID" value="NZ_JAICCF010000004.1"/>
</dbReference>
<dbReference type="Proteomes" id="UP000812961">
    <property type="component" value="Unassembled WGS sequence"/>
</dbReference>
<proteinExistence type="predicted"/>
<evidence type="ECO:0000313" key="2">
    <source>
        <dbReference type="EMBL" id="MBW8686981.1"/>
    </source>
</evidence>
<dbReference type="EMBL" id="JAICCF010000004">
    <property type="protein sequence ID" value="MBW8686981.1"/>
    <property type="molecule type" value="Genomic_DNA"/>
</dbReference>
<dbReference type="Gene3D" id="2.180.10.10">
    <property type="entry name" value="RHS repeat-associated core"/>
    <property type="match status" value="1"/>
</dbReference>
<protein>
    <recommendedName>
        <fullName evidence="4">RHS repeat-associated protein</fullName>
    </recommendedName>
</protein>